<reference evidence="2" key="1">
    <citation type="submission" date="2021-08" db="EMBL/GenBank/DDBJ databases">
        <authorList>
            <person name="Misof B."/>
            <person name="Oliver O."/>
            <person name="Podsiadlowski L."/>
            <person name="Donath A."/>
            <person name="Peters R."/>
            <person name="Mayer C."/>
            <person name="Rust J."/>
            <person name="Gunkel S."/>
            <person name="Lesny P."/>
            <person name="Martin S."/>
            <person name="Oeyen J.P."/>
            <person name="Petersen M."/>
            <person name="Panagiotis P."/>
            <person name="Wilbrandt J."/>
            <person name="Tanja T."/>
        </authorList>
    </citation>
    <scope>NUCLEOTIDE SEQUENCE</scope>
    <source>
        <strain evidence="2">GBR_01_08_01A</strain>
        <tissue evidence="2">Thorax + abdomen</tissue>
    </source>
</reference>
<dbReference type="EMBL" id="JAIFRP010000001">
    <property type="protein sequence ID" value="KAK2589355.1"/>
    <property type="molecule type" value="Genomic_DNA"/>
</dbReference>
<reference evidence="2" key="2">
    <citation type="journal article" date="2023" name="Commun. Biol.">
        <title>Intrasexual cuticular hydrocarbon dimorphism in a wasp sheds light on hydrocarbon biosynthesis genes in Hymenoptera.</title>
        <authorList>
            <person name="Moris V.C."/>
            <person name="Podsiadlowski L."/>
            <person name="Martin S."/>
            <person name="Oeyen J.P."/>
            <person name="Donath A."/>
            <person name="Petersen M."/>
            <person name="Wilbrandt J."/>
            <person name="Misof B."/>
            <person name="Liedtke D."/>
            <person name="Thamm M."/>
            <person name="Scheiner R."/>
            <person name="Schmitt T."/>
            <person name="Niehuis O."/>
        </authorList>
    </citation>
    <scope>NUCLEOTIDE SEQUENCE</scope>
    <source>
        <strain evidence="2">GBR_01_08_01A</strain>
    </source>
</reference>
<name>A0AAD9VY79_9HYME</name>
<keyword evidence="3" id="KW-1185">Reference proteome</keyword>
<dbReference type="Proteomes" id="UP001258017">
    <property type="component" value="Unassembled WGS sequence"/>
</dbReference>
<evidence type="ECO:0000256" key="1">
    <source>
        <dbReference type="SAM" id="MobiDB-lite"/>
    </source>
</evidence>
<gene>
    <name evidence="2" type="ORF">KPH14_007897</name>
</gene>
<proteinExistence type="predicted"/>
<protein>
    <submittedName>
        <fullName evidence="2">Uncharacterized protein</fullName>
    </submittedName>
</protein>
<comment type="caution">
    <text evidence="2">The sequence shown here is derived from an EMBL/GenBank/DDBJ whole genome shotgun (WGS) entry which is preliminary data.</text>
</comment>
<accession>A0AAD9VY79</accession>
<dbReference type="AlphaFoldDB" id="A0AAD9VY79"/>
<feature type="region of interest" description="Disordered" evidence="1">
    <location>
        <begin position="1"/>
        <end position="21"/>
    </location>
</feature>
<evidence type="ECO:0000313" key="2">
    <source>
        <dbReference type="EMBL" id="KAK2589355.1"/>
    </source>
</evidence>
<organism evidence="2 3">
    <name type="scientific">Odynerus spinipes</name>
    <dbReference type="NCBI Taxonomy" id="1348599"/>
    <lineage>
        <taxon>Eukaryota</taxon>
        <taxon>Metazoa</taxon>
        <taxon>Ecdysozoa</taxon>
        <taxon>Arthropoda</taxon>
        <taxon>Hexapoda</taxon>
        <taxon>Insecta</taxon>
        <taxon>Pterygota</taxon>
        <taxon>Neoptera</taxon>
        <taxon>Endopterygota</taxon>
        <taxon>Hymenoptera</taxon>
        <taxon>Apocrita</taxon>
        <taxon>Aculeata</taxon>
        <taxon>Vespoidea</taxon>
        <taxon>Vespidae</taxon>
        <taxon>Eumeninae</taxon>
        <taxon>Odynerus</taxon>
    </lineage>
</organism>
<sequence>MSGYGQQERTGIGSCTRRGRSSRCGEKKFYLFWDFISSTGKSMGVNNLIEKKWNLFIFRRRNEGTKIQGKDIFIGSEMRFSVRQMKIFLQYDMNNFTRKFESFCDSDWLLGWRHRIQFLCS</sequence>
<evidence type="ECO:0000313" key="3">
    <source>
        <dbReference type="Proteomes" id="UP001258017"/>
    </source>
</evidence>